<dbReference type="CDD" id="cd00448">
    <property type="entry name" value="YjgF_YER057c_UK114_family"/>
    <property type="match status" value="1"/>
</dbReference>
<dbReference type="InterPro" id="IPR006175">
    <property type="entry name" value="YjgF/YER057c/UK114"/>
</dbReference>
<dbReference type="PANTHER" id="PTHR11803">
    <property type="entry name" value="2-IMINOBUTANOATE/2-IMINOPROPANOATE DEAMINASE RIDA"/>
    <property type="match status" value="1"/>
</dbReference>
<dbReference type="GO" id="GO:0005829">
    <property type="term" value="C:cytosol"/>
    <property type="evidence" value="ECO:0007669"/>
    <property type="project" value="TreeGrafter"/>
</dbReference>
<reference evidence="1 2" key="1">
    <citation type="submission" date="2020-08" db="EMBL/GenBank/DDBJ databases">
        <title>Genomic Encyclopedia of Type Strains, Phase IV (KMG-IV): sequencing the most valuable type-strain genomes for metagenomic binning, comparative biology and taxonomic classification.</title>
        <authorList>
            <person name="Goeker M."/>
        </authorList>
    </citation>
    <scope>NUCLEOTIDE SEQUENCE [LARGE SCALE GENOMIC DNA]</scope>
    <source>
        <strain evidence="1 2">DSM 19979</strain>
    </source>
</reference>
<evidence type="ECO:0000313" key="1">
    <source>
        <dbReference type="EMBL" id="MBB3900453.1"/>
    </source>
</evidence>
<dbReference type="Pfam" id="PF01042">
    <property type="entry name" value="Ribonuc_L-PSP"/>
    <property type="match status" value="1"/>
</dbReference>
<dbReference type="SUPFAM" id="SSF55298">
    <property type="entry name" value="YjgF-like"/>
    <property type="match status" value="1"/>
</dbReference>
<dbReference type="AlphaFoldDB" id="A0A840AIK8"/>
<comment type="caution">
    <text evidence="1">The sequence shown here is derived from an EMBL/GenBank/DDBJ whole genome shotgun (WGS) entry which is preliminary data.</text>
</comment>
<dbReference type="Proteomes" id="UP000553193">
    <property type="component" value="Unassembled WGS sequence"/>
</dbReference>
<dbReference type="InterPro" id="IPR035959">
    <property type="entry name" value="RutC-like_sf"/>
</dbReference>
<dbReference type="GO" id="GO:0019239">
    <property type="term" value="F:deaminase activity"/>
    <property type="evidence" value="ECO:0007669"/>
    <property type="project" value="TreeGrafter"/>
</dbReference>
<evidence type="ECO:0000313" key="2">
    <source>
        <dbReference type="Proteomes" id="UP000553193"/>
    </source>
</evidence>
<sequence>MAVRHGNTLYVSVLGPVDGQGNIARGDFAAQFEQVIRNLHAILAEAGTDITRVLKTSVLLVRATDVPEMNRLYAATFDAAHLPARTTSVVAALPVPDFLLEIEAIAAVDETP</sequence>
<organism evidence="1 2">
    <name type="scientific">Roseococcus suduntuyensis</name>
    <dbReference type="NCBI Taxonomy" id="455361"/>
    <lineage>
        <taxon>Bacteria</taxon>
        <taxon>Pseudomonadati</taxon>
        <taxon>Pseudomonadota</taxon>
        <taxon>Alphaproteobacteria</taxon>
        <taxon>Acetobacterales</taxon>
        <taxon>Roseomonadaceae</taxon>
        <taxon>Roseococcus</taxon>
    </lineage>
</organism>
<gene>
    <name evidence="1" type="ORF">GGQ83_003930</name>
</gene>
<dbReference type="PANTHER" id="PTHR11803:SF39">
    <property type="entry name" value="2-IMINOBUTANOATE_2-IMINOPROPANOATE DEAMINASE"/>
    <property type="match status" value="1"/>
</dbReference>
<name>A0A840AIK8_9PROT</name>
<accession>A0A840AIK8</accession>
<dbReference type="RefSeq" id="WP_184386683.1">
    <property type="nucleotide sequence ID" value="NZ_JACIDJ010000011.1"/>
</dbReference>
<dbReference type="Gene3D" id="3.30.1330.40">
    <property type="entry name" value="RutC-like"/>
    <property type="match status" value="1"/>
</dbReference>
<dbReference type="EMBL" id="JACIDJ010000011">
    <property type="protein sequence ID" value="MBB3900453.1"/>
    <property type="molecule type" value="Genomic_DNA"/>
</dbReference>
<proteinExistence type="predicted"/>
<protein>
    <submittedName>
        <fullName evidence="1">Enamine deaminase RidA (YjgF/YER057c/UK114 family)</fullName>
    </submittedName>
</protein>
<keyword evidence="2" id="KW-1185">Reference proteome</keyword>